<keyword evidence="3" id="KW-1185">Reference proteome</keyword>
<organism evidence="2 3">
    <name type="scientific">Caerostris darwini</name>
    <dbReference type="NCBI Taxonomy" id="1538125"/>
    <lineage>
        <taxon>Eukaryota</taxon>
        <taxon>Metazoa</taxon>
        <taxon>Ecdysozoa</taxon>
        <taxon>Arthropoda</taxon>
        <taxon>Chelicerata</taxon>
        <taxon>Arachnida</taxon>
        <taxon>Araneae</taxon>
        <taxon>Araneomorphae</taxon>
        <taxon>Entelegynae</taxon>
        <taxon>Araneoidea</taxon>
        <taxon>Araneidae</taxon>
        <taxon>Caerostris</taxon>
    </lineage>
</organism>
<feature type="chain" id="PRO_5043708266" description="Secreted protein" evidence="1">
    <location>
        <begin position="20"/>
        <end position="156"/>
    </location>
</feature>
<evidence type="ECO:0000256" key="1">
    <source>
        <dbReference type="SAM" id="SignalP"/>
    </source>
</evidence>
<sequence>MNRVKACLLVSPLIFGGFSSPIAHQISAAHCFLVCNFAALPSVTVAERPHPSLNSSDLGSSNDMKPPGRRDSISKHLLTPITGIAGQVKFIKRIGFYFRVSLIGFPSLHAPRFPHSYKYQSLPPHSNSMSRRRPFFSNRLLVASLLCYKYMGRSTH</sequence>
<dbReference type="Proteomes" id="UP001054837">
    <property type="component" value="Unassembled WGS sequence"/>
</dbReference>
<gene>
    <name evidence="2" type="ORF">CDAR_262961</name>
</gene>
<proteinExistence type="predicted"/>
<keyword evidence="1" id="KW-0732">Signal</keyword>
<accession>A0AAV4RZK8</accession>
<feature type="signal peptide" evidence="1">
    <location>
        <begin position="1"/>
        <end position="19"/>
    </location>
</feature>
<dbReference type="EMBL" id="BPLQ01006841">
    <property type="protein sequence ID" value="GIY25587.1"/>
    <property type="molecule type" value="Genomic_DNA"/>
</dbReference>
<protein>
    <recommendedName>
        <fullName evidence="4">Secreted protein</fullName>
    </recommendedName>
</protein>
<reference evidence="2 3" key="1">
    <citation type="submission" date="2021-06" db="EMBL/GenBank/DDBJ databases">
        <title>Caerostris darwini draft genome.</title>
        <authorList>
            <person name="Kono N."/>
            <person name="Arakawa K."/>
        </authorList>
    </citation>
    <scope>NUCLEOTIDE SEQUENCE [LARGE SCALE GENOMIC DNA]</scope>
</reference>
<comment type="caution">
    <text evidence="2">The sequence shown here is derived from an EMBL/GenBank/DDBJ whole genome shotgun (WGS) entry which is preliminary data.</text>
</comment>
<evidence type="ECO:0008006" key="4">
    <source>
        <dbReference type="Google" id="ProtNLM"/>
    </source>
</evidence>
<dbReference type="AlphaFoldDB" id="A0AAV4RZK8"/>
<name>A0AAV4RZK8_9ARAC</name>
<evidence type="ECO:0000313" key="3">
    <source>
        <dbReference type="Proteomes" id="UP001054837"/>
    </source>
</evidence>
<evidence type="ECO:0000313" key="2">
    <source>
        <dbReference type="EMBL" id="GIY25587.1"/>
    </source>
</evidence>